<name>A0ABQ7JLX5_9FUNG</name>
<protein>
    <recommendedName>
        <fullName evidence="3">F-box domain-containing protein</fullName>
    </recommendedName>
</protein>
<comment type="caution">
    <text evidence="1">The sequence shown here is derived from an EMBL/GenBank/DDBJ whole genome shotgun (WGS) entry which is preliminary data.</text>
</comment>
<dbReference type="EMBL" id="JAAAIM010001278">
    <property type="protein sequence ID" value="KAG0280242.1"/>
    <property type="molecule type" value="Genomic_DNA"/>
</dbReference>
<reference evidence="1 2" key="1">
    <citation type="journal article" date="2020" name="Fungal Divers.">
        <title>Resolving the Mortierellaceae phylogeny through synthesis of multi-gene phylogenetics and phylogenomics.</title>
        <authorList>
            <person name="Vandepol N."/>
            <person name="Liber J."/>
            <person name="Desiro A."/>
            <person name="Na H."/>
            <person name="Kennedy M."/>
            <person name="Barry K."/>
            <person name="Grigoriev I.V."/>
            <person name="Miller A.N."/>
            <person name="O'Donnell K."/>
            <person name="Stajich J.E."/>
            <person name="Bonito G."/>
        </authorList>
    </citation>
    <scope>NUCLEOTIDE SEQUENCE [LARGE SCALE GENOMIC DNA]</scope>
    <source>
        <strain evidence="1 2">AD045</strain>
    </source>
</reference>
<evidence type="ECO:0000313" key="1">
    <source>
        <dbReference type="EMBL" id="KAG0280242.1"/>
    </source>
</evidence>
<gene>
    <name evidence="1" type="ORF">BGZ96_001617</name>
</gene>
<keyword evidence="2" id="KW-1185">Reference proteome</keyword>
<organism evidence="1 2">
    <name type="scientific">Linnemannia gamsii</name>
    <dbReference type="NCBI Taxonomy" id="64522"/>
    <lineage>
        <taxon>Eukaryota</taxon>
        <taxon>Fungi</taxon>
        <taxon>Fungi incertae sedis</taxon>
        <taxon>Mucoromycota</taxon>
        <taxon>Mortierellomycotina</taxon>
        <taxon>Mortierellomycetes</taxon>
        <taxon>Mortierellales</taxon>
        <taxon>Mortierellaceae</taxon>
        <taxon>Linnemannia</taxon>
    </lineage>
</organism>
<dbReference type="Proteomes" id="UP001194696">
    <property type="component" value="Unassembled WGS sequence"/>
</dbReference>
<dbReference type="SUPFAM" id="SSF81383">
    <property type="entry name" value="F-box domain"/>
    <property type="match status" value="1"/>
</dbReference>
<evidence type="ECO:0008006" key="3">
    <source>
        <dbReference type="Google" id="ProtNLM"/>
    </source>
</evidence>
<proteinExistence type="predicted"/>
<dbReference type="InterPro" id="IPR036047">
    <property type="entry name" value="F-box-like_dom_sf"/>
</dbReference>
<accession>A0ABQ7JLX5</accession>
<evidence type="ECO:0000313" key="2">
    <source>
        <dbReference type="Proteomes" id="UP001194696"/>
    </source>
</evidence>
<sequence>MSRTPRSMTPTELALSLPEVLETLGPFIHFSDLGSCVLVSRLWNKAITPWLWRTVNDSTRYWPNILMDLSYNYPPQIKGDVMEKDEKWLRAVLIKHGKHIRHLDSYIISPVFKGCLKPVPYQKLGRFVRAVIAPQRFWLLVLQNPDLEYLHLGRHLGLSCKGFRTDSIIKILTSLPKLTRLENDTIYRPLQQTLGVLPGLLHYTCLADSGHNYMYGLELDQPFPRLQSLKIKGYASLRTALLFQFAGVLAEP</sequence>